<evidence type="ECO:0000313" key="3">
    <source>
        <dbReference type="Proteomes" id="UP000494122"/>
    </source>
</evidence>
<sequence length="316" mass="33869">MRHVRLPKTDENKSDMKTRLNVRPSPRPLLRATLAGLFAATLAAFASPGALAADAAEPAAPKPAAAQATAVTPPDAPTVMYAIYQIDGKGADSYEVANGSVATYWFGHAFELNGTQYFTGFTWDTREKYGKPGEDEAGPETQVNLAEATFTLTGASAERPWKFRGMEHTIGMFGAYERAEAVDPGRKPLDYRTPEGKLLLAVPTQGFDNGTSFEGYALFVFNPGPRDELKDKVWTYLGSILTGDDNSAACADGDVMPCVAKTGKLTFTAQNGSDMPRLTVTPSGTEISGPGKTRKLGPADAVSYVYDEAGKKYTEK</sequence>
<evidence type="ECO:0000313" key="2">
    <source>
        <dbReference type="EMBL" id="CAB3878843.1"/>
    </source>
</evidence>
<dbReference type="Proteomes" id="UP000494122">
    <property type="component" value="Unassembled WGS sequence"/>
</dbReference>
<reference evidence="2 3" key="1">
    <citation type="submission" date="2020-04" db="EMBL/GenBank/DDBJ databases">
        <authorList>
            <person name="De Canck E."/>
        </authorList>
    </citation>
    <scope>NUCLEOTIDE SEQUENCE [LARGE SCALE GENOMIC DNA]</scope>
    <source>
        <strain evidence="2 3">LMG 3328</strain>
    </source>
</reference>
<gene>
    <name evidence="2" type="ORF">LMG3328_03178</name>
</gene>
<feature type="compositionally biased region" description="Basic and acidic residues" evidence="1">
    <location>
        <begin position="7"/>
        <end position="18"/>
    </location>
</feature>
<evidence type="ECO:0000256" key="1">
    <source>
        <dbReference type="SAM" id="MobiDB-lite"/>
    </source>
</evidence>
<proteinExistence type="predicted"/>
<dbReference type="EMBL" id="CADILE010000009">
    <property type="protein sequence ID" value="CAB3878843.1"/>
    <property type="molecule type" value="Genomic_DNA"/>
</dbReference>
<feature type="region of interest" description="Disordered" evidence="1">
    <location>
        <begin position="1"/>
        <end position="23"/>
    </location>
</feature>
<organism evidence="2 3">
    <name type="scientific">Achromobacter ruhlandii</name>
    <dbReference type="NCBI Taxonomy" id="72557"/>
    <lineage>
        <taxon>Bacteria</taxon>
        <taxon>Pseudomonadati</taxon>
        <taxon>Pseudomonadota</taxon>
        <taxon>Betaproteobacteria</taxon>
        <taxon>Burkholderiales</taxon>
        <taxon>Alcaligenaceae</taxon>
        <taxon>Achromobacter</taxon>
    </lineage>
</organism>
<protein>
    <submittedName>
        <fullName evidence="2">Uncharacterized protein</fullName>
    </submittedName>
</protein>
<accession>A0A6S7D4Y8</accession>
<dbReference type="AlphaFoldDB" id="A0A6S7D4Y8"/>
<name>A0A6S7D4Y8_9BURK</name>